<evidence type="ECO:0000259" key="4">
    <source>
        <dbReference type="Pfam" id="PF17676"/>
    </source>
</evidence>
<evidence type="ECO:0000313" key="6">
    <source>
        <dbReference type="Proteomes" id="UP000317167"/>
    </source>
</evidence>
<proteinExistence type="inferred from homology"/>
<dbReference type="InterPro" id="IPR027478">
    <property type="entry name" value="LdcA_N"/>
</dbReference>
<dbReference type="InterPro" id="IPR003507">
    <property type="entry name" value="S66_fam"/>
</dbReference>
<evidence type="ECO:0000256" key="1">
    <source>
        <dbReference type="ARBA" id="ARBA00010233"/>
    </source>
</evidence>
<dbReference type="GO" id="GO:0004180">
    <property type="term" value="F:carboxypeptidase activity"/>
    <property type="evidence" value="ECO:0007669"/>
    <property type="project" value="UniProtKB-KW"/>
</dbReference>
<gene>
    <name evidence="5" type="ORF">FNJ53_13115</name>
</gene>
<dbReference type="Pfam" id="PF17676">
    <property type="entry name" value="Peptidase_S66C"/>
    <property type="match status" value="1"/>
</dbReference>
<keyword evidence="2" id="KW-0378">Hydrolase</keyword>
<comment type="caution">
    <text evidence="5">The sequence shown here is derived from an EMBL/GenBank/DDBJ whole genome shotgun (WGS) entry which is preliminary data.</text>
</comment>
<keyword evidence="5" id="KW-0121">Carboxypeptidase</keyword>
<evidence type="ECO:0000313" key="5">
    <source>
        <dbReference type="EMBL" id="TRW71886.1"/>
    </source>
</evidence>
<dbReference type="AlphaFoldDB" id="A0A552YXD3"/>
<feature type="domain" description="LD-carboxypeptidase C-terminal" evidence="4">
    <location>
        <begin position="203"/>
        <end position="332"/>
    </location>
</feature>
<evidence type="ECO:0000256" key="2">
    <source>
        <dbReference type="ARBA" id="ARBA00022801"/>
    </source>
</evidence>
<dbReference type="InterPro" id="IPR027461">
    <property type="entry name" value="Carboxypeptidase_A_C_sf"/>
</dbReference>
<dbReference type="Gene3D" id="3.50.30.60">
    <property type="entry name" value="LD-carboxypeptidase A C-terminal domain-like"/>
    <property type="match status" value="1"/>
</dbReference>
<dbReference type="Pfam" id="PF02016">
    <property type="entry name" value="Peptidase_S66"/>
    <property type="match status" value="1"/>
</dbReference>
<protein>
    <submittedName>
        <fullName evidence="5">LD-carboxypeptidase</fullName>
    </submittedName>
</protein>
<dbReference type="PANTHER" id="PTHR30237">
    <property type="entry name" value="MURAMOYLTETRAPEPTIDE CARBOXYPEPTIDASE"/>
    <property type="match status" value="1"/>
</dbReference>
<reference evidence="5 6" key="1">
    <citation type="submission" date="2019-07" db="EMBL/GenBank/DDBJ databases">
        <title>Draft genome of 7 Lactococcus lactis strains isolated from an artisanal cheese production.</title>
        <authorList>
            <person name="Biolcati F."/>
            <person name="Bottero M.T."/>
            <person name="Dalmasso A."/>
            <person name="Mcauliffe O."/>
        </authorList>
    </citation>
    <scope>NUCLEOTIDE SEQUENCE [LARGE SCALE GENOMIC DNA]</scope>
    <source>
        <strain evidence="5 6">MRS45.2</strain>
    </source>
</reference>
<comment type="similarity">
    <text evidence="1">Belongs to the peptidase S66 family.</text>
</comment>
<feature type="domain" description="LD-carboxypeptidase N-terminal" evidence="3">
    <location>
        <begin position="6"/>
        <end position="129"/>
    </location>
</feature>
<dbReference type="SUPFAM" id="SSF141986">
    <property type="entry name" value="LD-carboxypeptidase A C-terminal domain-like"/>
    <property type="match status" value="1"/>
</dbReference>
<dbReference type="InterPro" id="IPR029062">
    <property type="entry name" value="Class_I_gatase-like"/>
</dbReference>
<dbReference type="EMBL" id="VJWV01000024">
    <property type="protein sequence ID" value="TRW71886.1"/>
    <property type="molecule type" value="Genomic_DNA"/>
</dbReference>
<keyword evidence="5" id="KW-0645">Protease</keyword>
<dbReference type="PIRSF" id="PIRSF028757">
    <property type="entry name" value="LD-carboxypeptidase"/>
    <property type="match status" value="1"/>
</dbReference>
<evidence type="ECO:0000259" key="3">
    <source>
        <dbReference type="Pfam" id="PF02016"/>
    </source>
</evidence>
<organism evidence="5 6">
    <name type="scientific">Lactococcus lactis</name>
    <dbReference type="NCBI Taxonomy" id="1358"/>
    <lineage>
        <taxon>Bacteria</taxon>
        <taxon>Bacillati</taxon>
        <taxon>Bacillota</taxon>
        <taxon>Bacilli</taxon>
        <taxon>Lactobacillales</taxon>
        <taxon>Streptococcaceae</taxon>
        <taxon>Lactococcus</taxon>
    </lineage>
</organism>
<dbReference type="RefSeq" id="WP_139008832.1">
    <property type="nucleotide sequence ID" value="NZ_VANM01000011.1"/>
</dbReference>
<sequence length="346" mass="39904">MSIKKIAIVSLSSGILGEEYIQHEVNLGVERLKNYNIELKFMSNSLKGVEFLKVHPEARADDLIDAFSDDTIDMILCAIGGDDTYRLLPYLFEDDRLRKAAKQKIFLGFSDTTMNHFMLNKIGIPSYYGQAFIPDICELSKEMLPYTKFYFEELLNKQSIQNVQPSSEWYEERLDYSTESLGTSLKKHINHGFELIRGTSEFEGKILGGCLESIFDFFDNSRYEDTISLCDKYELFPRLEEWKGKILLLETSEEKPTPDIFREMIKKLEEFGLFDVISGLLVGKPQNETYYEEYKTIVLDEISNKTLSIVYNVNVGHATPRCIIPFGINAQVNIKEQIISFDYGDY</sequence>
<dbReference type="CDD" id="cd07062">
    <property type="entry name" value="Peptidase_S66_mccF_like"/>
    <property type="match status" value="1"/>
</dbReference>
<dbReference type="Gene3D" id="3.40.50.10740">
    <property type="entry name" value="Class I glutamine amidotransferase-like"/>
    <property type="match status" value="1"/>
</dbReference>
<dbReference type="InterPro" id="IPR040449">
    <property type="entry name" value="Peptidase_S66_N"/>
</dbReference>
<name>A0A552YXD3_9LACT</name>
<dbReference type="SUPFAM" id="SSF52317">
    <property type="entry name" value="Class I glutamine amidotransferase-like"/>
    <property type="match status" value="1"/>
</dbReference>
<dbReference type="InterPro" id="IPR040921">
    <property type="entry name" value="Peptidase_S66C"/>
</dbReference>
<dbReference type="PANTHER" id="PTHR30237:SF4">
    <property type="entry name" value="LD-CARBOXYPEPTIDASE C-TERMINAL DOMAIN-CONTAINING PROTEIN"/>
    <property type="match status" value="1"/>
</dbReference>
<accession>A0A552YXD3</accession>
<dbReference type="Proteomes" id="UP000317167">
    <property type="component" value="Unassembled WGS sequence"/>
</dbReference>